<proteinExistence type="inferred from homology"/>
<dbReference type="GO" id="GO:0006508">
    <property type="term" value="P:proteolysis"/>
    <property type="evidence" value="ECO:0007669"/>
    <property type="project" value="InterPro"/>
</dbReference>
<dbReference type="GO" id="GO:0008233">
    <property type="term" value="F:peptidase activity"/>
    <property type="evidence" value="ECO:0007669"/>
    <property type="project" value="InterPro"/>
</dbReference>
<evidence type="ECO:0000313" key="4">
    <source>
        <dbReference type="Proteomes" id="UP001140562"/>
    </source>
</evidence>
<comment type="similarity">
    <text evidence="1">Belongs to the peptidase C13 family.</text>
</comment>
<dbReference type="EMBL" id="JAPEUV010000048">
    <property type="protein sequence ID" value="KAJ4336529.1"/>
    <property type="molecule type" value="Genomic_DNA"/>
</dbReference>
<dbReference type="Pfam" id="PF01650">
    <property type="entry name" value="Peptidase_C13"/>
    <property type="match status" value="1"/>
</dbReference>
<keyword evidence="4" id="KW-1185">Reference proteome</keyword>
<feature type="region of interest" description="Disordered" evidence="2">
    <location>
        <begin position="304"/>
        <end position="328"/>
    </location>
</feature>
<dbReference type="Proteomes" id="UP001140562">
    <property type="component" value="Unassembled WGS sequence"/>
</dbReference>
<feature type="compositionally biased region" description="Low complexity" evidence="2">
    <location>
        <begin position="615"/>
        <end position="642"/>
    </location>
</feature>
<reference evidence="3" key="1">
    <citation type="submission" date="2022-10" db="EMBL/GenBank/DDBJ databases">
        <title>Tapping the CABI collections for fungal endophytes: first genome assemblies for Collariella, Neodidymelliopsis, Ascochyta clinopodiicola, Didymella pomorum, Didymosphaeria variabile, Neocosmospora piperis and Neocucurbitaria cava.</title>
        <authorList>
            <person name="Hill R."/>
        </authorList>
    </citation>
    <scope>NUCLEOTIDE SEQUENCE</scope>
    <source>
        <strain evidence="3">IMI 360193</strain>
    </source>
</reference>
<evidence type="ECO:0000256" key="1">
    <source>
        <dbReference type="ARBA" id="ARBA00009941"/>
    </source>
</evidence>
<evidence type="ECO:0000313" key="3">
    <source>
        <dbReference type="EMBL" id="KAJ4336529.1"/>
    </source>
</evidence>
<protein>
    <submittedName>
        <fullName evidence="3">Uncharacterized protein</fullName>
    </submittedName>
</protein>
<gene>
    <name evidence="3" type="ORF">N0V87_005393</name>
</gene>
<comment type="caution">
    <text evidence="3">The sequence shown here is derived from an EMBL/GenBank/DDBJ whole genome shotgun (WGS) entry which is preliminary data.</text>
</comment>
<feature type="region of interest" description="Disordered" evidence="2">
    <location>
        <begin position="609"/>
        <end position="655"/>
    </location>
</feature>
<dbReference type="AlphaFoldDB" id="A0A9W9BZ27"/>
<accession>A0A9W9BZ27</accession>
<organism evidence="3 4">
    <name type="scientific">Didymella glomerata</name>
    <dbReference type="NCBI Taxonomy" id="749621"/>
    <lineage>
        <taxon>Eukaryota</taxon>
        <taxon>Fungi</taxon>
        <taxon>Dikarya</taxon>
        <taxon>Ascomycota</taxon>
        <taxon>Pezizomycotina</taxon>
        <taxon>Dothideomycetes</taxon>
        <taxon>Pleosporomycetidae</taxon>
        <taxon>Pleosporales</taxon>
        <taxon>Pleosporineae</taxon>
        <taxon>Didymellaceae</taxon>
        <taxon>Didymella</taxon>
    </lineage>
</organism>
<sequence length="655" mass="74217">MTTAPPPTAIIPEGNTWCLFICGTTEPEDLWMFVDFMGSSKVFLNTGGIRGTYFNCWPIEEHLKKHSRVTWGYQGANDSSDPVIIFHRGDTAWWKDIPKQKRKDLPKAILKELKQLGQKAKFPDKVNIFIFSHGSEDGWLQIGSEKLQMSDLSKTVARSFEVGVQVNVIVAACYSGMLLDMIKIEDNSKRVVQVSARAAEKSWSFARQSTSGNYRGSPFVTAYMKSFMLGYEEAQTQDPSRTLQEHFNHVNCAGISHGIDDEGVVRYGDPQSHVDQFQNPLDAVLNIFTRRYVVHTMQGGTNQKKVGQTFYTPPQPGPQSSSRTAAASASVVPERKPIWTRAVQHEFDLLRTTATMCPNSDKGFFSQMKYLENSGNDQRTLDLFQELLLGLRWRFQLQERYMLIVNELLRDGLLDEDAILQPINFSEQNELVDAVVRVLRAFDNGAVCGILAAFYEELSGKLGHGNFNMPVRWLAILILRSKPTLNLPQIVRRFAETECFGKLHEEWVKGGKAATLRDMPNVCVANNWQETLPYEVGFFLPHVKTEEELKKWAEQTETRYVHIMKMFEQMMGEGSWGSADEFLDLLDNYKKYSLTEYLGPRWQQYLERDDDEELSSPATVASSSVFSASTAPSSATTVSRPTMEFAAPTSKKRDE</sequence>
<dbReference type="InterPro" id="IPR001096">
    <property type="entry name" value="Peptidase_C13"/>
</dbReference>
<name>A0A9W9BZ27_9PLEO</name>
<evidence type="ECO:0000256" key="2">
    <source>
        <dbReference type="SAM" id="MobiDB-lite"/>
    </source>
</evidence>
<dbReference type="OrthoDB" id="3663728at2759"/>
<dbReference type="Gene3D" id="3.40.50.1460">
    <property type="match status" value="1"/>
</dbReference>